<reference evidence="1" key="2">
    <citation type="submission" date="2023-05" db="EMBL/GenBank/DDBJ databases">
        <authorList>
            <consortium name="Lawrence Berkeley National Laboratory"/>
            <person name="Steindorff A."/>
            <person name="Hensen N."/>
            <person name="Bonometti L."/>
            <person name="Westerberg I."/>
            <person name="Brannstrom I.O."/>
            <person name="Guillou S."/>
            <person name="Cros-Aarteil S."/>
            <person name="Calhoun S."/>
            <person name="Haridas S."/>
            <person name="Kuo A."/>
            <person name="Mondo S."/>
            <person name="Pangilinan J."/>
            <person name="Riley R."/>
            <person name="Labutti K."/>
            <person name="Andreopoulos B."/>
            <person name="Lipzen A."/>
            <person name="Chen C."/>
            <person name="Yanf M."/>
            <person name="Daum C."/>
            <person name="Ng V."/>
            <person name="Clum A."/>
            <person name="Ohm R."/>
            <person name="Martin F."/>
            <person name="Silar P."/>
            <person name="Natvig D."/>
            <person name="Lalanne C."/>
            <person name="Gautier V."/>
            <person name="Ament-Velasquez S.L."/>
            <person name="Kruys A."/>
            <person name="Hutchinson M.I."/>
            <person name="Powell A.J."/>
            <person name="Barry K."/>
            <person name="Miller A.N."/>
            <person name="Grigoriev I.V."/>
            <person name="Debuchy R."/>
            <person name="Gladieux P."/>
            <person name="Thoren M.H."/>
            <person name="Johannesson H."/>
        </authorList>
    </citation>
    <scope>NUCLEOTIDE SEQUENCE</scope>
    <source>
        <strain evidence="1">CBS 141.50</strain>
    </source>
</reference>
<dbReference type="GO" id="GO:0006044">
    <property type="term" value="P:N-acetylglucosamine metabolic process"/>
    <property type="evidence" value="ECO:0007669"/>
    <property type="project" value="TreeGrafter"/>
</dbReference>
<gene>
    <name evidence="1" type="ORF">C8A04DRAFT_33774</name>
</gene>
<organism evidence="1 2">
    <name type="scientific">Dichotomopilus funicola</name>
    <dbReference type="NCBI Taxonomy" id="1934379"/>
    <lineage>
        <taxon>Eukaryota</taxon>
        <taxon>Fungi</taxon>
        <taxon>Dikarya</taxon>
        <taxon>Ascomycota</taxon>
        <taxon>Pezizomycotina</taxon>
        <taxon>Sordariomycetes</taxon>
        <taxon>Sordariomycetidae</taxon>
        <taxon>Sordariales</taxon>
        <taxon>Chaetomiaceae</taxon>
        <taxon>Dichotomopilus</taxon>
    </lineage>
</organism>
<dbReference type="AlphaFoldDB" id="A0AAN6VAQ4"/>
<dbReference type="Pfam" id="PF12239">
    <property type="entry name" value="DUF3605"/>
    <property type="match status" value="1"/>
</dbReference>
<dbReference type="EMBL" id="MU853555">
    <property type="protein sequence ID" value="KAK4147604.1"/>
    <property type="molecule type" value="Genomic_DNA"/>
</dbReference>
<keyword evidence="2" id="KW-1185">Reference proteome</keyword>
<dbReference type="Proteomes" id="UP001302676">
    <property type="component" value="Unassembled WGS sequence"/>
</dbReference>
<dbReference type="RefSeq" id="XP_062640975.1">
    <property type="nucleotide sequence ID" value="XM_062782594.1"/>
</dbReference>
<reference evidence="1" key="1">
    <citation type="journal article" date="2023" name="Mol. Phylogenet. Evol.">
        <title>Genome-scale phylogeny and comparative genomics of the fungal order Sordariales.</title>
        <authorList>
            <person name="Hensen N."/>
            <person name="Bonometti L."/>
            <person name="Westerberg I."/>
            <person name="Brannstrom I.O."/>
            <person name="Guillou S."/>
            <person name="Cros-Aarteil S."/>
            <person name="Calhoun S."/>
            <person name="Haridas S."/>
            <person name="Kuo A."/>
            <person name="Mondo S."/>
            <person name="Pangilinan J."/>
            <person name="Riley R."/>
            <person name="LaButti K."/>
            <person name="Andreopoulos B."/>
            <person name="Lipzen A."/>
            <person name="Chen C."/>
            <person name="Yan M."/>
            <person name="Daum C."/>
            <person name="Ng V."/>
            <person name="Clum A."/>
            <person name="Steindorff A."/>
            <person name="Ohm R.A."/>
            <person name="Martin F."/>
            <person name="Silar P."/>
            <person name="Natvig D.O."/>
            <person name="Lalanne C."/>
            <person name="Gautier V."/>
            <person name="Ament-Velasquez S.L."/>
            <person name="Kruys A."/>
            <person name="Hutchinson M.I."/>
            <person name="Powell A.J."/>
            <person name="Barry K."/>
            <person name="Miller A.N."/>
            <person name="Grigoriev I.V."/>
            <person name="Debuchy R."/>
            <person name="Gladieux P."/>
            <person name="Hiltunen Thoren M."/>
            <person name="Johannesson H."/>
        </authorList>
    </citation>
    <scope>NUCLEOTIDE SEQUENCE</scope>
    <source>
        <strain evidence="1">CBS 141.50</strain>
    </source>
</reference>
<proteinExistence type="predicted"/>
<accession>A0AAN6VAQ4</accession>
<dbReference type="PANTHER" id="PTHR35020:SF4">
    <property type="entry name" value="N-ACETYLGLUCOSAMINE-INDUCED PROTEIN 1"/>
    <property type="match status" value="1"/>
</dbReference>
<dbReference type="GO" id="GO:0005737">
    <property type="term" value="C:cytoplasm"/>
    <property type="evidence" value="ECO:0007669"/>
    <property type="project" value="TreeGrafter"/>
</dbReference>
<name>A0AAN6VAQ4_9PEZI</name>
<dbReference type="GeneID" id="87819207"/>
<comment type="caution">
    <text evidence="1">The sequence shown here is derived from an EMBL/GenBank/DDBJ whole genome shotgun (WGS) entry which is preliminary data.</text>
</comment>
<dbReference type="InterPro" id="IPR022036">
    <property type="entry name" value="DUF3605"/>
</dbReference>
<sequence length="223" mass="25980">MANLPYWQVNIPPALRTAECPDFLRNVSDKDRGIISTPDSEYVADSWDVVKQKVAQNRLELFQRRPSDLRRYLAFTWKLRQDYGSIMNFILTHRLQWAPLPITPRGSRPFEAVDEDVKVLRNDWPYGIDKRIVHLVVWTKFALEEDPETGDLTDGARAKVDAYVRKAFAKLNPDHVVWFKNWAALKSVRSVEHFHVMLFDPDMDVVNEITHGDVPMCEKESEL</sequence>
<dbReference type="PANTHER" id="PTHR35020">
    <property type="entry name" value="N-ACETYLGLUCOSAMINE-INDUCED PROTEIN 1"/>
    <property type="match status" value="1"/>
</dbReference>
<evidence type="ECO:0000313" key="1">
    <source>
        <dbReference type="EMBL" id="KAK4147604.1"/>
    </source>
</evidence>
<protein>
    <recommendedName>
        <fullName evidence="3">N-acetylglucosamine-induced protein 1</fullName>
    </recommendedName>
</protein>
<evidence type="ECO:0000313" key="2">
    <source>
        <dbReference type="Proteomes" id="UP001302676"/>
    </source>
</evidence>
<evidence type="ECO:0008006" key="3">
    <source>
        <dbReference type="Google" id="ProtNLM"/>
    </source>
</evidence>